<proteinExistence type="predicted"/>
<evidence type="ECO:0000313" key="3">
    <source>
        <dbReference type="EMBL" id="CAK9442131.1"/>
    </source>
</evidence>
<gene>
    <name evidence="3" type="ORF">LODBEIA_P58740</name>
</gene>
<feature type="compositionally biased region" description="Low complexity" evidence="1">
    <location>
        <begin position="49"/>
        <end position="63"/>
    </location>
</feature>
<dbReference type="GeneID" id="92211070"/>
<feature type="compositionally biased region" description="Basic residues" evidence="1">
    <location>
        <begin position="38"/>
        <end position="48"/>
    </location>
</feature>
<dbReference type="SMART" id="SM00293">
    <property type="entry name" value="PWWP"/>
    <property type="match status" value="1"/>
</dbReference>
<evidence type="ECO:0000313" key="4">
    <source>
        <dbReference type="Proteomes" id="UP001497383"/>
    </source>
</evidence>
<name>A0ABP0ZU39_9ASCO</name>
<dbReference type="InterPro" id="IPR000313">
    <property type="entry name" value="PWWP_dom"/>
</dbReference>
<evidence type="ECO:0000259" key="2">
    <source>
        <dbReference type="PROSITE" id="PS50812"/>
    </source>
</evidence>
<feature type="region of interest" description="Disordered" evidence="1">
    <location>
        <begin position="143"/>
        <end position="236"/>
    </location>
</feature>
<dbReference type="Gene3D" id="2.30.30.140">
    <property type="match status" value="1"/>
</dbReference>
<feature type="compositionally biased region" description="Acidic residues" evidence="1">
    <location>
        <begin position="143"/>
        <end position="171"/>
    </location>
</feature>
<feature type="region of interest" description="Disordered" evidence="1">
    <location>
        <begin position="32"/>
        <end position="74"/>
    </location>
</feature>
<keyword evidence="4" id="KW-1185">Reference proteome</keyword>
<feature type="compositionally biased region" description="Basic and acidic residues" evidence="1">
    <location>
        <begin position="226"/>
        <end position="236"/>
    </location>
</feature>
<dbReference type="Pfam" id="PF00855">
    <property type="entry name" value="PWWP"/>
    <property type="match status" value="1"/>
</dbReference>
<organism evidence="3 4">
    <name type="scientific">Lodderomyces beijingensis</name>
    <dbReference type="NCBI Taxonomy" id="1775926"/>
    <lineage>
        <taxon>Eukaryota</taxon>
        <taxon>Fungi</taxon>
        <taxon>Dikarya</taxon>
        <taxon>Ascomycota</taxon>
        <taxon>Saccharomycotina</taxon>
        <taxon>Pichiomycetes</taxon>
        <taxon>Debaryomycetaceae</taxon>
        <taxon>Candida/Lodderomyces clade</taxon>
        <taxon>Lodderomyces</taxon>
    </lineage>
</organism>
<feature type="domain" description="PWWP" evidence="2">
    <location>
        <begin position="7"/>
        <end position="98"/>
    </location>
</feature>
<reference evidence="3 4" key="1">
    <citation type="submission" date="2024-03" db="EMBL/GenBank/DDBJ databases">
        <authorList>
            <person name="Brejova B."/>
        </authorList>
    </citation>
    <scope>NUCLEOTIDE SEQUENCE [LARGE SCALE GENOMIC DNA]</scope>
    <source>
        <strain evidence="3 4">CBS 14171</strain>
    </source>
</reference>
<accession>A0ABP0ZU39</accession>
<dbReference type="PROSITE" id="PS50812">
    <property type="entry name" value="PWWP"/>
    <property type="match status" value="1"/>
</dbReference>
<evidence type="ECO:0000256" key="1">
    <source>
        <dbReference type="SAM" id="MobiDB-lite"/>
    </source>
</evidence>
<dbReference type="RefSeq" id="XP_066832812.1">
    <property type="nucleotide sequence ID" value="XM_066976254.1"/>
</dbReference>
<dbReference type="Proteomes" id="UP001497383">
    <property type="component" value="Chromosome 8"/>
</dbReference>
<feature type="compositionally biased region" description="Low complexity" evidence="1">
    <location>
        <begin position="417"/>
        <end position="437"/>
    </location>
</feature>
<sequence>MSEKFPVRSIVLAKVKGYPAWPAMVLDETLLPSNIQARKPKPKAKLKPKQPLESPQSPQSPQTPQTPPSQPQVVPIKFFSDDTYIWINQNDIKQLTKDEIAVHQATNSAKRRIDRVLERAFELAADPLDMEVFIKYGSNGIVEEEVVENDGDDDDEDKDEGEDGDEGEDESRESSSDIVVLPPKKKSRKSGTSTATNPKSKSKTTPKTKAIETKKSPSKKTQQQNAKREAAEKKKEEELRMLAEYDSDWGIDDFNQYNEDTGDYIYDFENQQESVMNKVPEAGSIGDEYDKAMAKFKKWQEVIVEELLALEDEDNEADYEALDKALGQFDSGYKNLPRSIVNKSMLLRALILSQRKQVESHKKNGGKLAGIKRHIGAILKKLGLEVRENTKEELEALNGDTDSTSKVSTPDPDSRGSTAAAAATAATASVDSADTTSPLKHEIVNGD</sequence>
<feature type="region of interest" description="Disordered" evidence="1">
    <location>
        <begin position="395"/>
        <end position="447"/>
    </location>
</feature>
<dbReference type="SUPFAM" id="SSF63748">
    <property type="entry name" value="Tudor/PWWP/MBT"/>
    <property type="match status" value="1"/>
</dbReference>
<protein>
    <recommendedName>
        <fullName evidence="2">PWWP domain-containing protein</fullName>
    </recommendedName>
</protein>
<dbReference type="EMBL" id="OZ022412">
    <property type="protein sequence ID" value="CAK9442131.1"/>
    <property type="molecule type" value="Genomic_DNA"/>
</dbReference>